<evidence type="ECO:0000313" key="2">
    <source>
        <dbReference type="Proteomes" id="UP000230790"/>
    </source>
</evidence>
<sequence length="45" mass="5368">MTTSRLLTNQQRLELFYWMLLTRIFDETMVNLWKQGRGVGGTFSQ</sequence>
<gene>
    <name evidence="1" type="ORF">CUN48_17560</name>
</gene>
<name>A0A2M8Q7B6_9CHLR</name>
<feature type="non-terminal residue" evidence="1">
    <location>
        <position position="45"/>
    </location>
</feature>
<dbReference type="AlphaFoldDB" id="A0A2M8Q7B6"/>
<dbReference type="EMBL" id="PGTN01000841">
    <property type="protein sequence ID" value="PJF45701.1"/>
    <property type="molecule type" value="Genomic_DNA"/>
</dbReference>
<protein>
    <submittedName>
        <fullName evidence="1">Pyruvate dehydrogenase</fullName>
    </submittedName>
</protein>
<comment type="caution">
    <text evidence="1">The sequence shown here is derived from an EMBL/GenBank/DDBJ whole genome shotgun (WGS) entry which is preliminary data.</text>
</comment>
<organism evidence="1 2">
    <name type="scientific">Candidatus Thermofonsia Clade 3 bacterium</name>
    <dbReference type="NCBI Taxonomy" id="2364212"/>
    <lineage>
        <taxon>Bacteria</taxon>
        <taxon>Bacillati</taxon>
        <taxon>Chloroflexota</taxon>
        <taxon>Candidatus Thermofontia</taxon>
        <taxon>Candidatus Thermofonsia Clade 3</taxon>
    </lineage>
</organism>
<dbReference type="Gene3D" id="3.40.50.970">
    <property type="match status" value="1"/>
</dbReference>
<proteinExistence type="predicted"/>
<keyword evidence="1" id="KW-0670">Pyruvate</keyword>
<evidence type="ECO:0000313" key="1">
    <source>
        <dbReference type="EMBL" id="PJF45701.1"/>
    </source>
</evidence>
<accession>A0A2M8Q7B6</accession>
<reference evidence="1 2" key="1">
    <citation type="submission" date="2017-11" db="EMBL/GenBank/DDBJ databases">
        <title>Evolution of Phototrophy in the Chloroflexi Phylum Driven by Horizontal Gene Transfer.</title>
        <authorList>
            <person name="Ward L.M."/>
            <person name="Hemp J."/>
            <person name="Shih P.M."/>
            <person name="Mcglynn S.E."/>
            <person name="Fischer W."/>
        </authorList>
    </citation>
    <scope>NUCLEOTIDE SEQUENCE [LARGE SCALE GENOMIC DNA]</scope>
    <source>
        <strain evidence="1">JP3_7</strain>
    </source>
</reference>
<dbReference type="Proteomes" id="UP000230790">
    <property type="component" value="Unassembled WGS sequence"/>
</dbReference>